<sequence>MASTLQFDQVINTSTINTVGDIIDQETVILQREIVLGKPLSLKDPYQLPSAKEYQSLQAPQGFSDIDDVDTFVKFKLQEYEEHNFQDDKLWELFKEDFNSFTEQIFKSCNQTWT</sequence>
<proteinExistence type="predicted"/>
<reference evidence="1 2" key="1">
    <citation type="submission" date="2019-09" db="EMBL/GenBank/DDBJ databases">
        <title>The hologenome of the rock-dwelling lichen Lasallia pustulata.</title>
        <authorList>
            <person name="Greshake Tzovaras B."/>
            <person name="Segers F."/>
            <person name="Bicker A."/>
            <person name="Dal Grande F."/>
            <person name="Otte J."/>
            <person name="Hankeln T."/>
            <person name="Schmitt I."/>
            <person name="Ebersberger I."/>
        </authorList>
    </citation>
    <scope>NUCLEOTIDE SEQUENCE [LARGE SCALE GENOMIC DNA]</scope>
    <source>
        <strain evidence="1">A1-1</strain>
    </source>
</reference>
<dbReference type="EMBL" id="VXIT01000011">
    <property type="protein sequence ID" value="KAA6409366.1"/>
    <property type="molecule type" value="Genomic_DNA"/>
</dbReference>
<evidence type="ECO:0000313" key="1">
    <source>
        <dbReference type="EMBL" id="KAA6409366.1"/>
    </source>
</evidence>
<evidence type="ECO:0000313" key="2">
    <source>
        <dbReference type="Proteomes" id="UP000324767"/>
    </source>
</evidence>
<name>A0A5M8PKM3_9LECA</name>
<gene>
    <name evidence="1" type="ORF">FRX48_06919</name>
</gene>
<organism evidence="1 2">
    <name type="scientific">Lasallia pustulata</name>
    <dbReference type="NCBI Taxonomy" id="136370"/>
    <lineage>
        <taxon>Eukaryota</taxon>
        <taxon>Fungi</taxon>
        <taxon>Dikarya</taxon>
        <taxon>Ascomycota</taxon>
        <taxon>Pezizomycotina</taxon>
        <taxon>Lecanoromycetes</taxon>
        <taxon>OSLEUM clade</taxon>
        <taxon>Umbilicariomycetidae</taxon>
        <taxon>Umbilicariales</taxon>
        <taxon>Umbilicariaceae</taxon>
        <taxon>Lasallia</taxon>
    </lineage>
</organism>
<dbReference type="Proteomes" id="UP000324767">
    <property type="component" value="Unassembled WGS sequence"/>
</dbReference>
<accession>A0A5M8PKM3</accession>
<dbReference type="AlphaFoldDB" id="A0A5M8PKM3"/>
<comment type="caution">
    <text evidence="1">The sequence shown here is derived from an EMBL/GenBank/DDBJ whole genome shotgun (WGS) entry which is preliminary data.</text>
</comment>
<protein>
    <submittedName>
        <fullName evidence="1">Uncharacterized protein</fullName>
    </submittedName>
</protein>